<gene>
    <name evidence="2" type="ORF">HPB52_022896</name>
</gene>
<evidence type="ECO:0000313" key="3">
    <source>
        <dbReference type="Proteomes" id="UP000821837"/>
    </source>
</evidence>
<organism evidence="2 3">
    <name type="scientific">Rhipicephalus sanguineus</name>
    <name type="common">Brown dog tick</name>
    <name type="synonym">Ixodes sanguineus</name>
    <dbReference type="NCBI Taxonomy" id="34632"/>
    <lineage>
        <taxon>Eukaryota</taxon>
        <taxon>Metazoa</taxon>
        <taxon>Ecdysozoa</taxon>
        <taxon>Arthropoda</taxon>
        <taxon>Chelicerata</taxon>
        <taxon>Arachnida</taxon>
        <taxon>Acari</taxon>
        <taxon>Parasitiformes</taxon>
        <taxon>Ixodida</taxon>
        <taxon>Ixodoidea</taxon>
        <taxon>Ixodidae</taxon>
        <taxon>Rhipicephalinae</taxon>
        <taxon>Rhipicephalus</taxon>
        <taxon>Rhipicephalus</taxon>
    </lineage>
</organism>
<evidence type="ECO:0000256" key="1">
    <source>
        <dbReference type="SAM" id="MobiDB-lite"/>
    </source>
</evidence>
<dbReference type="Gene3D" id="3.60.10.10">
    <property type="entry name" value="Endonuclease/exonuclease/phosphatase"/>
    <property type="match status" value="1"/>
</dbReference>
<dbReference type="InterPro" id="IPR036691">
    <property type="entry name" value="Endo/exonu/phosph_ase_sf"/>
</dbReference>
<protein>
    <submittedName>
        <fullName evidence="2">Uncharacterized protein</fullName>
    </submittedName>
</protein>
<feature type="region of interest" description="Disordered" evidence="1">
    <location>
        <begin position="146"/>
        <end position="170"/>
    </location>
</feature>
<feature type="compositionally biased region" description="Low complexity" evidence="1">
    <location>
        <begin position="147"/>
        <end position="158"/>
    </location>
</feature>
<dbReference type="Proteomes" id="UP000821837">
    <property type="component" value="Chromosome 3"/>
</dbReference>
<sequence length="375" mass="42541">MHVVAFRRDFYADAFFSLTNSRACGVGIIFASSRFHQKAHCTFGANGRMLMLDMYVNGKRVRFVNSYAPVTRSDTNTFFKELHQLLLEPLAHVLLGDFNCVVNSHRDVRGPGQGKSTYHAKVLVKILVLPSDLAGKSDDVPLVTTLRGSPGPRSGNSGWRIDPNLPQDEDSVERVRDRLRESLENAPPVTPLAWDRLKEKWKSIIQEEGKAWKSRLTAQLNEILRRMKIIRGAELVQSTRDYLDTLEVSYTRLLRRKTRRPTSPNDQHDTPPYIDLRDVCGNGGVQITEAKRPDGSITVNPKEIAANFRIHFSTLFDDKDAREEDSATRQIKELCQNLRRPDEDETTALCREATLEELSGAIRCMPPTPPQDRMD</sequence>
<comment type="caution">
    <text evidence="2">The sequence shown here is derived from an EMBL/GenBank/DDBJ whole genome shotgun (WGS) entry which is preliminary data.</text>
</comment>
<dbReference type="SUPFAM" id="SSF56219">
    <property type="entry name" value="DNase I-like"/>
    <property type="match status" value="1"/>
</dbReference>
<proteinExistence type="predicted"/>
<dbReference type="AlphaFoldDB" id="A0A9D4Q3P3"/>
<accession>A0A9D4Q3P3</accession>
<keyword evidence="3" id="KW-1185">Reference proteome</keyword>
<reference evidence="2" key="1">
    <citation type="journal article" date="2020" name="Cell">
        <title>Large-Scale Comparative Analyses of Tick Genomes Elucidate Their Genetic Diversity and Vector Capacities.</title>
        <authorList>
            <consortium name="Tick Genome and Microbiome Consortium (TIGMIC)"/>
            <person name="Jia N."/>
            <person name="Wang J."/>
            <person name="Shi W."/>
            <person name="Du L."/>
            <person name="Sun Y."/>
            <person name="Zhan W."/>
            <person name="Jiang J.F."/>
            <person name="Wang Q."/>
            <person name="Zhang B."/>
            <person name="Ji P."/>
            <person name="Bell-Sakyi L."/>
            <person name="Cui X.M."/>
            <person name="Yuan T.T."/>
            <person name="Jiang B.G."/>
            <person name="Yang W.F."/>
            <person name="Lam T.T."/>
            <person name="Chang Q.C."/>
            <person name="Ding S.J."/>
            <person name="Wang X.J."/>
            <person name="Zhu J.G."/>
            <person name="Ruan X.D."/>
            <person name="Zhao L."/>
            <person name="Wei J.T."/>
            <person name="Ye R.Z."/>
            <person name="Que T.C."/>
            <person name="Du C.H."/>
            <person name="Zhou Y.H."/>
            <person name="Cheng J.X."/>
            <person name="Dai P.F."/>
            <person name="Guo W.B."/>
            <person name="Han X.H."/>
            <person name="Huang E.J."/>
            <person name="Li L.F."/>
            <person name="Wei W."/>
            <person name="Gao Y.C."/>
            <person name="Liu J.Z."/>
            <person name="Shao H.Z."/>
            <person name="Wang X."/>
            <person name="Wang C.C."/>
            <person name="Yang T.C."/>
            <person name="Huo Q.B."/>
            <person name="Li W."/>
            <person name="Chen H.Y."/>
            <person name="Chen S.E."/>
            <person name="Zhou L.G."/>
            <person name="Ni X.B."/>
            <person name="Tian J.H."/>
            <person name="Sheng Y."/>
            <person name="Liu T."/>
            <person name="Pan Y.S."/>
            <person name="Xia L.Y."/>
            <person name="Li J."/>
            <person name="Zhao F."/>
            <person name="Cao W.C."/>
        </authorList>
    </citation>
    <scope>NUCLEOTIDE SEQUENCE</scope>
    <source>
        <strain evidence="2">Rsan-2018</strain>
    </source>
</reference>
<name>A0A9D4Q3P3_RHISA</name>
<reference evidence="2" key="2">
    <citation type="submission" date="2021-09" db="EMBL/GenBank/DDBJ databases">
        <authorList>
            <person name="Jia N."/>
            <person name="Wang J."/>
            <person name="Shi W."/>
            <person name="Du L."/>
            <person name="Sun Y."/>
            <person name="Zhan W."/>
            <person name="Jiang J."/>
            <person name="Wang Q."/>
            <person name="Zhang B."/>
            <person name="Ji P."/>
            <person name="Sakyi L.B."/>
            <person name="Cui X."/>
            <person name="Yuan T."/>
            <person name="Jiang B."/>
            <person name="Yang W."/>
            <person name="Lam T.T.-Y."/>
            <person name="Chang Q."/>
            <person name="Ding S."/>
            <person name="Wang X."/>
            <person name="Zhu J."/>
            <person name="Ruan X."/>
            <person name="Zhao L."/>
            <person name="Wei J."/>
            <person name="Que T."/>
            <person name="Du C."/>
            <person name="Cheng J."/>
            <person name="Dai P."/>
            <person name="Han X."/>
            <person name="Huang E."/>
            <person name="Gao Y."/>
            <person name="Liu J."/>
            <person name="Shao H."/>
            <person name="Ye R."/>
            <person name="Li L."/>
            <person name="Wei W."/>
            <person name="Wang X."/>
            <person name="Wang C."/>
            <person name="Huo Q."/>
            <person name="Li W."/>
            <person name="Guo W."/>
            <person name="Chen H."/>
            <person name="Chen S."/>
            <person name="Zhou L."/>
            <person name="Zhou L."/>
            <person name="Ni X."/>
            <person name="Tian J."/>
            <person name="Zhou Y."/>
            <person name="Sheng Y."/>
            <person name="Liu T."/>
            <person name="Pan Y."/>
            <person name="Xia L."/>
            <person name="Li J."/>
            <person name="Zhao F."/>
            <person name="Cao W."/>
        </authorList>
    </citation>
    <scope>NUCLEOTIDE SEQUENCE</scope>
    <source>
        <strain evidence="2">Rsan-2018</strain>
        <tissue evidence="2">Larvae</tissue>
    </source>
</reference>
<dbReference type="EMBL" id="JABSTV010001249">
    <property type="protein sequence ID" value="KAH7963786.1"/>
    <property type="molecule type" value="Genomic_DNA"/>
</dbReference>
<evidence type="ECO:0000313" key="2">
    <source>
        <dbReference type="EMBL" id="KAH7963786.1"/>
    </source>
</evidence>